<protein>
    <submittedName>
        <fullName evidence="1">Uncharacterized protein</fullName>
    </submittedName>
</protein>
<dbReference type="AlphaFoldDB" id="A0A0E9RY85"/>
<accession>A0A0E9RY85</accession>
<reference evidence="1" key="2">
    <citation type="journal article" date="2015" name="Fish Shellfish Immunol.">
        <title>Early steps in the European eel (Anguilla anguilla)-Vibrio vulnificus interaction in the gills: Role of the RtxA13 toxin.</title>
        <authorList>
            <person name="Callol A."/>
            <person name="Pajuelo D."/>
            <person name="Ebbesson L."/>
            <person name="Teles M."/>
            <person name="MacKenzie S."/>
            <person name="Amaro C."/>
        </authorList>
    </citation>
    <scope>NUCLEOTIDE SEQUENCE</scope>
</reference>
<dbReference type="EMBL" id="GBXM01074745">
    <property type="protein sequence ID" value="JAH33832.1"/>
    <property type="molecule type" value="Transcribed_RNA"/>
</dbReference>
<name>A0A0E9RY85_ANGAN</name>
<sequence>MVYSSYCKYSVAQHMVEGLCDDITYLVMPLYSSYIRNKFKCK</sequence>
<organism evidence="1">
    <name type="scientific">Anguilla anguilla</name>
    <name type="common">European freshwater eel</name>
    <name type="synonym">Muraena anguilla</name>
    <dbReference type="NCBI Taxonomy" id="7936"/>
    <lineage>
        <taxon>Eukaryota</taxon>
        <taxon>Metazoa</taxon>
        <taxon>Chordata</taxon>
        <taxon>Craniata</taxon>
        <taxon>Vertebrata</taxon>
        <taxon>Euteleostomi</taxon>
        <taxon>Actinopterygii</taxon>
        <taxon>Neopterygii</taxon>
        <taxon>Teleostei</taxon>
        <taxon>Anguilliformes</taxon>
        <taxon>Anguillidae</taxon>
        <taxon>Anguilla</taxon>
    </lineage>
</organism>
<proteinExistence type="predicted"/>
<evidence type="ECO:0000313" key="1">
    <source>
        <dbReference type="EMBL" id="JAH33832.1"/>
    </source>
</evidence>
<reference evidence="1" key="1">
    <citation type="submission" date="2014-11" db="EMBL/GenBank/DDBJ databases">
        <authorList>
            <person name="Amaro Gonzalez C."/>
        </authorList>
    </citation>
    <scope>NUCLEOTIDE SEQUENCE</scope>
</reference>